<keyword evidence="3" id="KW-1185">Reference proteome</keyword>
<dbReference type="EMBL" id="LFBV01000003">
    <property type="protein sequence ID" value="OKH94137.1"/>
    <property type="molecule type" value="Genomic_DNA"/>
</dbReference>
<protein>
    <submittedName>
        <fullName evidence="2">Uncharacterized protein</fullName>
    </submittedName>
</protein>
<sequence length="68" mass="6713">MALTHRPALRRPRTPGVSALTAGALTLLFTAVAFAGAQWGTQALHGILPAVAACAVGIAAGFSLSGSV</sequence>
<comment type="caution">
    <text evidence="2">The sequence shown here is derived from an EMBL/GenBank/DDBJ whole genome shotgun (WGS) entry which is preliminary data.</text>
</comment>
<reference evidence="2 3" key="1">
    <citation type="submission" date="2015-06" db="EMBL/GenBank/DDBJ databases">
        <title>Cloning and characterization of the uncialamcin biosynthetic gene cluster.</title>
        <authorList>
            <person name="Yan X."/>
            <person name="Huang T."/>
            <person name="Ge H."/>
            <person name="Shen B."/>
        </authorList>
    </citation>
    <scope>NUCLEOTIDE SEQUENCE [LARGE SCALE GENOMIC DNA]</scope>
    <source>
        <strain evidence="2 3">DCA2648</strain>
    </source>
</reference>
<proteinExistence type="predicted"/>
<evidence type="ECO:0000313" key="2">
    <source>
        <dbReference type="EMBL" id="OKH94137.1"/>
    </source>
</evidence>
<dbReference type="STRING" id="1048205.AB852_16065"/>
<evidence type="ECO:0000256" key="1">
    <source>
        <dbReference type="SAM" id="Phobius"/>
    </source>
</evidence>
<accession>A0A1Q4V8L1</accession>
<dbReference type="Proteomes" id="UP000186455">
    <property type="component" value="Unassembled WGS sequence"/>
</dbReference>
<gene>
    <name evidence="2" type="ORF">AB852_16065</name>
</gene>
<feature type="transmembrane region" description="Helical" evidence="1">
    <location>
        <begin position="43"/>
        <end position="64"/>
    </location>
</feature>
<keyword evidence="1" id="KW-0812">Transmembrane</keyword>
<evidence type="ECO:0000313" key="3">
    <source>
        <dbReference type="Proteomes" id="UP000186455"/>
    </source>
</evidence>
<dbReference type="RefSeq" id="WP_073788732.1">
    <property type="nucleotide sequence ID" value="NZ_CP108638.1"/>
</dbReference>
<dbReference type="AlphaFoldDB" id="A0A1Q4V8L1"/>
<keyword evidence="1" id="KW-0472">Membrane</keyword>
<keyword evidence="1" id="KW-1133">Transmembrane helix</keyword>
<organism evidence="2 3">
    <name type="scientific">Streptomyces uncialis</name>
    <dbReference type="NCBI Taxonomy" id="1048205"/>
    <lineage>
        <taxon>Bacteria</taxon>
        <taxon>Bacillati</taxon>
        <taxon>Actinomycetota</taxon>
        <taxon>Actinomycetes</taxon>
        <taxon>Kitasatosporales</taxon>
        <taxon>Streptomycetaceae</taxon>
        <taxon>Streptomyces</taxon>
    </lineage>
</organism>
<dbReference type="GeneID" id="96796864"/>
<name>A0A1Q4V8L1_9ACTN</name>